<organism evidence="2 3">
    <name type="scientific">Georhizobium profundi</name>
    <dbReference type="NCBI Taxonomy" id="2341112"/>
    <lineage>
        <taxon>Bacteria</taxon>
        <taxon>Pseudomonadati</taxon>
        <taxon>Pseudomonadota</taxon>
        <taxon>Alphaproteobacteria</taxon>
        <taxon>Hyphomicrobiales</taxon>
        <taxon>Rhizobiaceae</taxon>
        <taxon>Georhizobium</taxon>
    </lineage>
</organism>
<proteinExistence type="predicted"/>
<keyword evidence="1" id="KW-0732">Signal</keyword>
<name>A0A3Q8XQS3_9HYPH</name>
<evidence type="ECO:0000313" key="2">
    <source>
        <dbReference type="EMBL" id="AZN73133.1"/>
    </source>
</evidence>
<dbReference type="OrthoDB" id="9930570at2"/>
<dbReference type="AlphaFoldDB" id="A0A3Q8XQS3"/>
<feature type="signal peptide" evidence="1">
    <location>
        <begin position="1"/>
        <end position="22"/>
    </location>
</feature>
<dbReference type="EMBL" id="CP032509">
    <property type="protein sequence ID" value="AZN73133.1"/>
    <property type="molecule type" value="Genomic_DNA"/>
</dbReference>
<feature type="chain" id="PRO_5018764765" description="BA14K family protein" evidence="1">
    <location>
        <begin position="23"/>
        <end position="69"/>
    </location>
</feature>
<gene>
    <name evidence="2" type="ORF">D5400_19195</name>
</gene>
<keyword evidence="3" id="KW-1185">Reference proteome</keyword>
<evidence type="ECO:0008006" key="4">
    <source>
        <dbReference type="Google" id="ProtNLM"/>
    </source>
</evidence>
<evidence type="ECO:0000313" key="3">
    <source>
        <dbReference type="Proteomes" id="UP000268192"/>
    </source>
</evidence>
<dbReference type="KEGG" id="abaw:D5400_19195"/>
<protein>
    <recommendedName>
        <fullName evidence="4">BA14K family protein</fullName>
    </recommendedName>
</protein>
<accession>A0A3Q8XQS3</accession>
<reference evidence="2 3" key="1">
    <citation type="submission" date="2018-09" db="EMBL/GenBank/DDBJ databases">
        <title>Marinorhizobium profundi gen. nov., sp. nov., isolated from a deep-sea sediment sample from the New Britain Trench and proposal of Marinorhizobiaceae fam. nov. in the order Rhizobiales of the class Alphaproteobacteria.</title>
        <authorList>
            <person name="Cao J."/>
        </authorList>
    </citation>
    <scope>NUCLEOTIDE SEQUENCE [LARGE SCALE GENOMIC DNA]</scope>
    <source>
        <strain evidence="2 3">WS11</strain>
    </source>
</reference>
<dbReference type="Proteomes" id="UP000268192">
    <property type="component" value="Chromosome"/>
</dbReference>
<sequence>MKNSVFALAAAVIAASASVAVAQTPISEFRGPVGADATTYSAGPSVDGAYGTFGSENRFNDFSGPVVRQ</sequence>
<evidence type="ECO:0000256" key="1">
    <source>
        <dbReference type="SAM" id="SignalP"/>
    </source>
</evidence>